<evidence type="ECO:0000256" key="10">
    <source>
        <dbReference type="SAM" id="Phobius"/>
    </source>
</evidence>
<dbReference type="PANTHER" id="PTHR10050:SF46">
    <property type="entry name" value="PROTEIN O-MANNOSYL-TRANSFERASE 2"/>
    <property type="match status" value="1"/>
</dbReference>
<feature type="transmembrane region" description="Helical" evidence="10">
    <location>
        <begin position="329"/>
        <end position="350"/>
    </location>
</feature>
<comment type="caution">
    <text evidence="13">The sequence shown here is derived from an EMBL/GenBank/DDBJ whole genome shotgun (WGS) entry which is preliminary data.</text>
</comment>
<evidence type="ECO:0000256" key="9">
    <source>
        <dbReference type="SAM" id="MobiDB-lite"/>
    </source>
</evidence>
<evidence type="ECO:0000313" key="13">
    <source>
        <dbReference type="EMBL" id="KAJ3451201.1"/>
    </source>
</evidence>
<dbReference type="GO" id="GO:0004169">
    <property type="term" value="F:dolichyl-phosphate-mannose-protein mannosyltransferase activity"/>
    <property type="evidence" value="ECO:0007669"/>
    <property type="project" value="TreeGrafter"/>
</dbReference>
<dbReference type="EMBL" id="JANTQA010000010">
    <property type="protein sequence ID" value="KAJ3451201.1"/>
    <property type="molecule type" value="Genomic_DNA"/>
</dbReference>
<evidence type="ECO:0000256" key="1">
    <source>
        <dbReference type="ARBA" id="ARBA00004127"/>
    </source>
</evidence>
<evidence type="ECO:0000259" key="11">
    <source>
        <dbReference type="Pfam" id="PF02366"/>
    </source>
</evidence>
<dbReference type="InterPro" id="IPR003342">
    <property type="entry name" value="ArnT-like_N"/>
</dbReference>
<evidence type="ECO:0000256" key="8">
    <source>
        <dbReference type="ARBA" id="ARBA00023136"/>
    </source>
</evidence>
<dbReference type="AlphaFoldDB" id="A0AAV8AA76"/>
<organism evidence="13 14">
    <name type="scientific">Anaeramoeba flamelloides</name>
    <dbReference type="NCBI Taxonomy" id="1746091"/>
    <lineage>
        <taxon>Eukaryota</taxon>
        <taxon>Metamonada</taxon>
        <taxon>Anaeramoebidae</taxon>
        <taxon>Anaeramoeba</taxon>
    </lineage>
</organism>
<evidence type="ECO:0000259" key="12">
    <source>
        <dbReference type="Pfam" id="PF16192"/>
    </source>
</evidence>
<gene>
    <name evidence="13" type="ORF">M0812_04871</name>
</gene>
<dbReference type="Pfam" id="PF02366">
    <property type="entry name" value="PMT"/>
    <property type="match status" value="1"/>
</dbReference>
<dbReference type="GO" id="GO:0016020">
    <property type="term" value="C:membrane"/>
    <property type="evidence" value="ECO:0007669"/>
    <property type="project" value="InterPro"/>
</dbReference>
<evidence type="ECO:0000256" key="5">
    <source>
        <dbReference type="ARBA" id="ARBA00022679"/>
    </source>
</evidence>
<accession>A0AAV8AA76</accession>
<dbReference type="GO" id="GO:0012505">
    <property type="term" value="C:endomembrane system"/>
    <property type="evidence" value="ECO:0007669"/>
    <property type="project" value="UniProtKB-SubCell"/>
</dbReference>
<comment type="subcellular location">
    <subcellularLocation>
        <location evidence="1">Endomembrane system</location>
        <topology evidence="1">Multi-pass membrane protein</topology>
    </subcellularLocation>
</comment>
<feature type="transmembrane region" description="Helical" evidence="10">
    <location>
        <begin position="495"/>
        <end position="523"/>
    </location>
</feature>
<feature type="domain" description="ArnT-like N-terminal" evidence="11">
    <location>
        <begin position="117"/>
        <end position="354"/>
    </location>
</feature>
<keyword evidence="4 13" id="KW-0328">Glycosyltransferase</keyword>
<dbReference type="InterPro" id="IPR027005">
    <property type="entry name" value="PMT-like"/>
</dbReference>
<feature type="compositionally biased region" description="Basic and acidic residues" evidence="9">
    <location>
        <begin position="27"/>
        <end position="53"/>
    </location>
</feature>
<evidence type="ECO:0000256" key="7">
    <source>
        <dbReference type="ARBA" id="ARBA00022989"/>
    </source>
</evidence>
<dbReference type="Pfam" id="PF16192">
    <property type="entry name" value="PMT_4TMC"/>
    <property type="match status" value="1"/>
</dbReference>
<keyword evidence="5" id="KW-0808">Transferase</keyword>
<name>A0AAV8AA76_9EUKA</name>
<feature type="compositionally biased region" description="Basic residues" evidence="9">
    <location>
        <begin position="1"/>
        <end position="26"/>
    </location>
</feature>
<dbReference type="PANTHER" id="PTHR10050">
    <property type="entry name" value="DOLICHYL-PHOSPHATE-MANNOSE--PROTEIN MANNOSYLTRANSFERASE"/>
    <property type="match status" value="1"/>
</dbReference>
<feature type="transmembrane region" description="Helical" evidence="10">
    <location>
        <begin position="454"/>
        <end position="475"/>
    </location>
</feature>
<evidence type="ECO:0000256" key="4">
    <source>
        <dbReference type="ARBA" id="ARBA00022676"/>
    </source>
</evidence>
<evidence type="ECO:0000256" key="3">
    <source>
        <dbReference type="ARBA" id="ARBA00007222"/>
    </source>
</evidence>
<dbReference type="Proteomes" id="UP001146793">
    <property type="component" value="Unassembled WGS sequence"/>
</dbReference>
<feature type="region of interest" description="Disordered" evidence="9">
    <location>
        <begin position="1"/>
        <end position="72"/>
    </location>
</feature>
<feature type="transmembrane region" description="Helical" evidence="10">
    <location>
        <begin position="529"/>
        <end position="550"/>
    </location>
</feature>
<reference evidence="13" key="1">
    <citation type="submission" date="2022-08" db="EMBL/GenBank/DDBJ databases">
        <title>Novel sulphate-reducing endosymbionts in the free-living metamonad Anaeramoeba.</title>
        <authorList>
            <person name="Jerlstrom-Hultqvist J."/>
            <person name="Cepicka I."/>
            <person name="Gallot-Lavallee L."/>
            <person name="Salas-Leiva D."/>
            <person name="Curtis B.A."/>
            <person name="Zahonova K."/>
            <person name="Pipaliya S."/>
            <person name="Dacks J."/>
            <person name="Roger A.J."/>
        </authorList>
    </citation>
    <scope>NUCLEOTIDE SEQUENCE</scope>
    <source>
        <strain evidence="13">Busselton2</strain>
    </source>
</reference>
<keyword evidence="8 10" id="KW-0472">Membrane</keyword>
<comment type="pathway">
    <text evidence="2">Protein modification; protein glycosylation.</text>
</comment>
<feature type="transmembrane region" description="Helical" evidence="10">
    <location>
        <begin position="254"/>
        <end position="272"/>
    </location>
</feature>
<feature type="domain" description="Protein O-mannosyl-transferase C-terminal four TM" evidence="12">
    <location>
        <begin position="399"/>
        <end position="602"/>
    </location>
</feature>
<dbReference type="InterPro" id="IPR032421">
    <property type="entry name" value="PMT_4TMC"/>
</dbReference>
<feature type="transmembrane region" description="Helical" evidence="10">
    <location>
        <begin position="278"/>
        <end position="309"/>
    </location>
</feature>
<feature type="transmembrane region" description="Helical" evidence="10">
    <location>
        <begin position="224"/>
        <end position="242"/>
    </location>
</feature>
<sequence>MKKNKIPLSKNKKRAKPKNKKVIKTKNKTEIKTQVKEKEKEKEKVKEKVKEQEQGTLNKKEKKQTTKNKPQNQQTKIKMTYFQYLCKVATFDLRKYRNTHNSLIYRDLKIEIPIVLFITLLSFATRFYRLETPDSVIFDEVHFGGFVNDYHRGEYFFDIHPPLAKLILSASAKVFCPDYSAEFSFAKIGQQFPNNDYMCLRIPTAIIGSLLCPTMYMLCRVLNISIPVSTFVSIMILFENSVITESRLIVTDPFLFFFILVSIMFCIKVTKLRLYSKVWYFFIFVAGITLGCAFSVKVTAIGVIVGVAFHELIFIHDIHKDWKSTLKHILIRGFAYLIPMLLIYYISFYFHFNLMPYSGEGDAYSFDDQFIGSLINKTDPLASLPYRHPVSTIPLTTKMTFKMQQYNMGVEGGHPFSSNWTSWPLHTCTVMNYWEKKIPNSSEKRYVFCLGNPIVWWFNLAAIIFYLLYFLRGLISVIRNKPQGIEKKYSRSQYFWALIDSTMLWGSTFVIMYLVSLTIYAGVPRCTFLYHYTPILLTAVPLTALVLDAFVKSFIPKKSLKWFTVAILSIPIILGYVFFIPWIYSFPITTEQFDKMFWFKSWHA</sequence>
<evidence type="ECO:0000256" key="2">
    <source>
        <dbReference type="ARBA" id="ARBA00004922"/>
    </source>
</evidence>
<keyword evidence="7 10" id="KW-1133">Transmembrane helix</keyword>
<protein>
    <submittedName>
        <fullName evidence="13">Dolichyl-phosphate-mannose--protein mannosyltransferase</fullName>
    </submittedName>
</protein>
<comment type="similarity">
    <text evidence="3">Belongs to the glycosyltransferase 39 family.</text>
</comment>
<proteinExistence type="inferred from homology"/>
<keyword evidence="6 10" id="KW-0812">Transmembrane</keyword>
<feature type="transmembrane region" description="Helical" evidence="10">
    <location>
        <begin position="562"/>
        <end position="584"/>
    </location>
</feature>
<evidence type="ECO:0000313" key="14">
    <source>
        <dbReference type="Proteomes" id="UP001146793"/>
    </source>
</evidence>
<evidence type="ECO:0000256" key="6">
    <source>
        <dbReference type="ARBA" id="ARBA00022692"/>
    </source>
</evidence>